<protein>
    <recommendedName>
        <fullName evidence="6">Cell division protein FtsL</fullName>
    </recommendedName>
</protein>
<keyword evidence="1" id="KW-0175">Coiled coil</keyword>
<evidence type="ECO:0000313" key="5">
    <source>
        <dbReference type="Proteomes" id="UP000216300"/>
    </source>
</evidence>
<gene>
    <name evidence="4" type="ORF">CGZ91_09965</name>
</gene>
<sequence>MSALLAPERHRGSRPPLKVVRGRRQRAGRLPFLLLLTLVLAAGMAGLLLLNTQLQSQAMEVRDAERRATDLSNQQARLEGEVELARSTPELARKASALGLRPNLHTVYLVLPDGTIVGEPNAVEGDELPSSVIKTPEQIEQERRAEEARKADEARKAEEARIAEEQRLEAERRHAEQNPPAPEGEQPAPEGEQPAPEGEQPAPEGEQPAPEGEPHPEQQPVDNGGQ</sequence>
<reference evidence="4 5" key="1">
    <citation type="submission" date="2017-07" db="EMBL/GenBank/DDBJ databases">
        <title>Draft whole genome sequences of clinical Proprionibacteriaceae strains.</title>
        <authorList>
            <person name="Bernier A.-M."/>
            <person name="Bernard K."/>
            <person name="Domingo M.-C."/>
        </authorList>
    </citation>
    <scope>NUCLEOTIDE SEQUENCE [LARGE SCALE GENOMIC DNA]</scope>
    <source>
        <strain evidence="4 5">NML 150081</strain>
    </source>
</reference>
<feature type="compositionally biased region" description="Low complexity" evidence="2">
    <location>
        <begin position="183"/>
        <end position="210"/>
    </location>
</feature>
<keyword evidence="3" id="KW-0472">Membrane</keyword>
<dbReference type="OrthoDB" id="4792842at2"/>
<organism evidence="4 5">
    <name type="scientific">Parenemella sanctibonifatiensis</name>
    <dbReference type="NCBI Taxonomy" id="2016505"/>
    <lineage>
        <taxon>Bacteria</taxon>
        <taxon>Bacillati</taxon>
        <taxon>Actinomycetota</taxon>
        <taxon>Actinomycetes</taxon>
        <taxon>Propionibacteriales</taxon>
        <taxon>Propionibacteriaceae</taxon>
        <taxon>Parenemella</taxon>
    </lineage>
</organism>
<name>A0A255EE37_9ACTN</name>
<keyword evidence="3" id="KW-1133">Transmembrane helix</keyword>
<evidence type="ECO:0000256" key="2">
    <source>
        <dbReference type="SAM" id="MobiDB-lite"/>
    </source>
</evidence>
<feature type="region of interest" description="Disordered" evidence="2">
    <location>
        <begin position="121"/>
        <end position="226"/>
    </location>
</feature>
<keyword evidence="3" id="KW-0812">Transmembrane</keyword>
<evidence type="ECO:0000256" key="1">
    <source>
        <dbReference type="SAM" id="Coils"/>
    </source>
</evidence>
<feature type="compositionally biased region" description="Basic and acidic residues" evidence="2">
    <location>
        <begin position="140"/>
        <end position="176"/>
    </location>
</feature>
<dbReference type="RefSeq" id="WP_094454799.1">
    <property type="nucleotide sequence ID" value="NZ_NMVJ01000008.1"/>
</dbReference>
<evidence type="ECO:0000313" key="4">
    <source>
        <dbReference type="EMBL" id="OYN89827.1"/>
    </source>
</evidence>
<comment type="caution">
    <text evidence="4">The sequence shown here is derived from an EMBL/GenBank/DDBJ whole genome shotgun (WGS) entry which is preliminary data.</text>
</comment>
<feature type="transmembrane region" description="Helical" evidence="3">
    <location>
        <begin position="30"/>
        <end position="50"/>
    </location>
</feature>
<proteinExistence type="predicted"/>
<feature type="coiled-coil region" evidence="1">
    <location>
        <begin position="54"/>
        <end position="81"/>
    </location>
</feature>
<evidence type="ECO:0000256" key="3">
    <source>
        <dbReference type="SAM" id="Phobius"/>
    </source>
</evidence>
<keyword evidence="5" id="KW-1185">Reference proteome</keyword>
<evidence type="ECO:0008006" key="6">
    <source>
        <dbReference type="Google" id="ProtNLM"/>
    </source>
</evidence>
<dbReference type="Proteomes" id="UP000216300">
    <property type="component" value="Unassembled WGS sequence"/>
</dbReference>
<dbReference type="AlphaFoldDB" id="A0A255EE37"/>
<dbReference type="EMBL" id="NMVJ01000008">
    <property type="protein sequence ID" value="OYN89827.1"/>
    <property type="molecule type" value="Genomic_DNA"/>
</dbReference>
<accession>A0A255EE37</accession>